<accession>A0A4Y2C9E3</accession>
<reference evidence="2 3" key="1">
    <citation type="journal article" date="2019" name="Sci. Rep.">
        <title>Orb-weaving spider Araneus ventricosus genome elucidates the spidroin gene catalogue.</title>
        <authorList>
            <person name="Kono N."/>
            <person name="Nakamura H."/>
            <person name="Ohtoshi R."/>
            <person name="Moran D.A.P."/>
            <person name="Shinohara A."/>
            <person name="Yoshida Y."/>
            <person name="Fujiwara M."/>
            <person name="Mori M."/>
            <person name="Tomita M."/>
            <person name="Arakawa K."/>
        </authorList>
    </citation>
    <scope>NUCLEOTIDE SEQUENCE [LARGE SCALE GENOMIC DNA]</scope>
</reference>
<dbReference type="EMBL" id="BGPR01000163">
    <property type="protein sequence ID" value="GBM00983.1"/>
    <property type="molecule type" value="Genomic_DNA"/>
</dbReference>
<keyword evidence="3" id="KW-1185">Reference proteome</keyword>
<evidence type="ECO:0000313" key="3">
    <source>
        <dbReference type="Proteomes" id="UP000499080"/>
    </source>
</evidence>
<protein>
    <submittedName>
        <fullName evidence="2">Uncharacterized protein</fullName>
    </submittedName>
</protein>
<sequence length="129" mass="13933">MQRASLIRSIAPLWEQKIATNFLTGFISHQFPTFPRYSGGRGGLVVRPRPRDRRAAGPKPDSTEDQRAWGPLHAKSYAVAKRPPVSVAWKLGEGVPAQVSSSSSDSGSKLLGPSLNSPRVASKLDVNLT</sequence>
<proteinExistence type="predicted"/>
<gene>
    <name evidence="2" type="ORF">AVEN_55499_1</name>
</gene>
<dbReference type="Proteomes" id="UP000499080">
    <property type="component" value="Unassembled WGS sequence"/>
</dbReference>
<dbReference type="AlphaFoldDB" id="A0A4Y2C9E3"/>
<feature type="region of interest" description="Disordered" evidence="1">
    <location>
        <begin position="39"/>
        <end position="70"/>
    </location>
</feature>
<feature type="compositionally biased region" description="Low complexity" evidence="1">
    <location>
        <begin position="100"/>
        <end position="115"/>
    </location>
</feature>
<evidence type="ECO:0000256" key="1">
    <source>
        <dbReference type="SAM" id="MobiDB-lite"/>
    </source>
</evidence>
<name>A0A4Y2C9E3_ARAVE</name>
<organism evidence="2 3">
    <name type="scientific">Araneus ventricosus</name>
    <name type="common">Orbweaver spider</name>
    <name type="synonym">Epeira ventricosa</name>
    <dbReference type="NCBI Taxonomy" id="182803"/>
    <lineage>
        <taxon>Eukaryota</taxon>
        <taxon>Metazoa</taxon>
        <taxon>Ecdysozoa</taxon>
        <taxon>Arthropoda</taxon>
        <taxon>Chelicerata</taxon>
        <taxon>Arachnida</taxon>
        <taxon>Araneae</taxon>
        <taxon>Araneomorphae</taxon>
        <taxon>Entelegynae</taxon>
        <taxon>Araneoidea</taxon>
        <taxon>Araneidae</taxon>
        <taxon>Araneus</taxon>
    </lineage>
</organism>
<feature type="region of interest" description="Disordered" evidence="1">
    <location>
        <begin position="97"/>
        <end position="129"/>
    </location>
</feature>
<comment type="caution">
    <text evidence="2">The sequence shown here is derived from an EMBL/GenBank/DDBJ whole genome shotgun (WGS) entry which is preliminary data.</text>
</comment>
<evidence type="ECO:0000313" key="2">
    <source>
        <dbReference type="EMBL" id="GBM00983.1"/>
    </source>
</evidence>